<dbReference type="Gene3D" id="2.30.30.400">
    <property type="entry name" value="Rof-like"/>
    <property type="match status" value="1"/>
</dbReference>
<name>A0ABY9YE24_9GAMM</name>
<evidence type="ECO:0000313" key="2">
    <source>
        <dbReference type="Proteomes" id="UP001305421"/>
    </source>
</evidence>
<dbReference type="InterPro" id="IPR023534">
    <property type="entry name" value="Rof/RNase_P-like"/>
</dbReference>
<dbReference type="Proteomes" id="UP001305421">
    <property type="component" value="Chromosome"/>
</dbReference>
<proteinExistence type="predicted"/>
<dbReference type="EMBL" id="CP115543">
    <property type="protein sequence ID" value="WNH48945.1"/>
    <property type="molecule type" value="Genomic_DNA"/>
</dbReference>
<dbReference type="RefSeq" id="WP_311183444.1">
    <property type="nucleotide sequence ID" value="NZ_CP115543.1"/>
</dbReference>
<sequence>MNATYVPIDCEFHDVLEATATTGRRVAIEYLDSSGQQQTAQARITDLQAHNGEEHMLLDDGSRIRLDAIVSVDGVRLQSHQIRSE</sequence>
<dbReference type="InterPro" id="IPR038626">
    <property type="entry name" value="Rof-like_sf"/>
</dbReference>
<organism evidence="1 2">
    <name type="scientific">Stenotrophomonas aracearum</name>
    <dbReference type="NCBI Taxonomy" id="3003272"/>
    <lineage>
        <taxon>Bacteria</taxon>
        <taxon>Pseudomonadati</taxon>
        <taxon>Pseudomonadota</taxon>
        <taxon>Gammaproteobacteria</taxon>
        <taxon>Lysobacterales</taxon>
        <taxon>Lysobacteraceae</taxon>
        <taxon>Stenotrophomonas</taxon>
    </lineage>
</organism>
<protein>
    <recommendedName>
        <fullName evidence="3">Rho-binding antiterminator</fullName>
    </recommendedName>
</protein>
<dbReference type="SUPFAM" id="SSF101744">
    <property type="entry name" value="Rof/RNase P subunit-like"/>
    <property type="match status" value="1"/>
</dbReference>
<gene>
    <name evidence="1" type="ORF">PDM28_01015</name>
</gene>
<evidence type="ECO:0008006" key="3">
    <source>
        <dbReference type="Google" id="ProtNLM"/>
    </source>
</evidence>
<keyword evidence="2" id="KW-1185">Reference proteome</keyword>
<accession>A0ABY9YE24</accession>
<evidence type="ECO:0000313" key="1">
    <source>
        <dbReference type="EMBL" id="WNH48945.1"/>
    </source>
</evidence>
<reference evidence="1 2" key="1">
    <citation type="submission" date="2022-12" db="EMBL/GenBank/DDBJ databases">
        <title>Two new species, Stenotrophomonas aracearum and Stenotrophomonas oahuensis, isolated from Anthurium (Araceae family) in Hawaii.</title>
        <authorList>
            <person name="Chunag S.C."/>
            <person name="Dobhal S."/>
            <person name="Alvarez A."/>
            <person name="Arif M."/>
        </authorList>
    </citation>
    <scope>NUCLEOTIDE SEQUENCE [LARGE SCALE GENOMIC DNA]</scope>
    <source>
        <strain evidence="1 2">A5588</strain>
    </source>
</reference>